<dbReference type="Pfam" id="PF13577">
    <property type="entry name" value="SnoaL_4"/>
    <property type="match status" value="1"/>
</dbReference>
<reference evidence="2 3" key="1">
    <citation type="journal article" date="2019" name="Int. J. Syst. Evol. Microbiol.">
        <title>The Global Catalogue of Microorganisms (GCM) 10K type strain sequencing project: providing services to taxonomists for standard genome sequencing and annotation.</title>
        <authorList>
            <consortium name="The Broad Institute Genomics Platform"/>
            <consortium name="The Broad Institute Genome Sequencing Center for Infectious Disease"/>
            <person name="Wu L."/>
            <person name="Ma J."/>
        </authorList>
    </citation>
    <scope>NUCLEOTIDE SEQUENCE [LARGE SCALE GENOMIC DNA]</scope>
    <source>
        <strain evidence="2 3">JCM 4316</strain>
    </source>
</reference>
<dbReference type="SUPFAM" id="SSF54427">
    <property type="entry name" value="NTF2-like"/>
    <property type="match status" value="1"/>
</dbReference>
<feature type="domain" description="SnoaL-like" evidence="1">
    <location>
        <begin position="28"/>
        <end position="154"/>
    </location>
</feature>
<dbReference type="InterPro" id="IPR037401">
    <property type="entry name" value="SnoaL-like"/>
</dbReference>
<dbReference type="EMBL" id="BAAASD010000022">
    <property type="protein sequence ID" value="GAA2353816.1"/>
    <property type="molecule type" value="Genomic_DNA"/>
</dbReference>
<dbReference type="RefSeq" id="WP_346176504.1">
    <property type="nucleotide sequence ID" value="NZ_BAAASD010000022.1"/>
</dbReference>
<name>A0ABN3GKG1_9ACTN</name>
<dbReference type="InterPro" id="IPR032710">
    <property type="entry name" value="NTF2-like_dom_sf"/>
</dbReference>
<comment type="caution">
    <text evidence="2">The sequence shown here is derived from an EMBL/GenBank/DDBJ whole genome shotgun (WGS) entry which is preliminary data.</text>
</comment>
<evidence type="ECO:0000259" key="1">
    <source>
        <dbReference type="Pfam" id="PF13577"/>
    </source>
</evidence>
<dbReference type="Gene3D" id="3.10.450.50">
    <property type="match status" value="1"/>
</dbReference>
<accession>A0ABN3GKG1</accession>
<evidence type="ECO:0000313" key="3">
    <source>
        <dbReference type="Proteomes" id="UP001500253"/>
    </source>
</evidence>
<dbReference type="Proteomes" id="UP001500253">
    <property type="component" value="Unassembled WGS sequence"/>
</dbReference>
<organism evidence="2 3">
    <name type="scientific">Streptomyces cuspidosporus</name>
    <dbReference type="NCBI Taxonomy" id="66882"/>
    <lineage>
        <taxon>Bacteria</taxon>
        <taxon>Bacillati</taxon>
        <taxon>Actinomycetota</taxon>
        <taxon>Actinomycetes</taxon>
        <taxon>Kitasatosporales</taxon>
        <taxon>Streptomycetaceae</taxon>
        <taxon>Streptomyces</taxon>
    </lineage>
</organism>
<protein>
    <recommendedName>
        <fullName evidence="1">SnoaL-like domain-containing protein</fullName>
    </recommendedName>
</protein>
<proteinExistence type="predicted"/>
<keyword evidence="3" id="KW-1185">Reference proteome</keyword>
<sequence>MTVAAHPATTPADPAGPACMAGPGGLAELYAEIQQFYARQMRLLDDGEAEAWAETFAEDGVFGANAHPEPFTGRAAIAAGARRATDDFAARGIRRRHWLGMLSLEPKDEHTVFVRSYAQVIETPRAGQPVLRASTGCADLLVRRDGRWLVLDRRIHRDDLG</sequence>
<gene>
    <name evidence="2" type="ORF">GCM10010246_48480</name>
</gene>
<evidence type="ECO:0000313" key="2">
    <source>
        <dbReference type="EMBL" id="GAA2353816.1"/>
    </source>
</evidence>